<comment type="similarity">
    <text evidence="1">Belongs to the CdaR family.</text>
</comment>
<dbReference type="STRING" id="33889.AVW13_14530"/>
<reference evidence="4" key="2">
    <citation type="submission" date="2016-01" db="EMBL/GenBank/DDBJ databases">
        <authorList>
            <person name="Hong K.W."/>
        </authorList>
    </citation>
    <scope>NUCLEOTIDE SEQUENCE</scope>
    <source>
        <strain evidence="4">M40</strain>
    </source>
</reference>
<evidence type="ECO:0000313" key="5">
    <source>
        <dbReference type="EMBL" id="PAK93007.1"/>
    </source>
</evidence>
<dbReference type="InterPro" id="IPR051448">
    <property type="entry name" value="CdaR-like_regulators"/>
</dbReference>
<evidence type="ECO:0000313" key="6">
    <source>
        <dbReference type="EMBL" id="QPS32750.1"/>
    </source>
</evidence>
<organism evidence="5 9">
    <name type="scientific">Brevibacterium casei</name>
    <dbReference type="NCBI Taxonomy" id="33889"/>
    <lineage>
        <taxon>Bacteria</taxon>
        <taxon>Bacillati</taxon>
        <taxon>Actinomycetota</taxon>
        <taxon>Actinomycetes</taxon>
        <taxon>Micrococcales</taxon>
        <taxon>Brevibacteriaceae</taxon>
        <taxon>Brevibacterium</taxon>
    </lineage>
</organism>
<proteinExistence type="inferred from homology"/>
<gene>
    <name evidence="4" type="ORF">AVW13_14530</name>
    <name evidence="5" type="ORF">B8X04_16495</name>
    <name evidence="6" type="ORF">I6G59_12210</name>
    <name evidence="7" type="ORF">NCTC12391_01155</name>
</gene>
<evidence type="ECO:0000313" key="9">
    <source>
        <dbReference type="Proteomes" id="UP000216867"/>
    </source>
</evidence>
<accession>A0A162Z804</accession>
<evidence type="ECO:0000313" key="8">
    <source>
        <dbReference type="Proteomes" id="UP000076612"/>
    </source>
</evidence>
<dbReference type="Proteomes" id="UP000594979">
    <property type="component" value="Chromosome"/>
</dbReference>
<reference evidence="7 10" key="4">
    <citation type="submission" date="2019-02" db="EMBL/GenBank/DDBJ databases">
        <authorList>
            <consortium name="Pathogen Informatics"/>
        </authorList>
    </citation>
    <scope>NUCLEOTIDE SEQUENCE [LARGE SCALE GENOMIC DNA]</scope>
    <source>
        <strain evidence="7 10">3012STDY7078520</strain>
    </source>
</reference>
<evidence type="ECO:0000313" key="7">
    <source>
        <dbReference type="EMBL" id="VEW12015.1"/>
    </source>
</evidence>
<dbReference type="EMBL" id="NCWY01000022">
    <property type="protein sequence ID" value="PAK93007.1"/>
    <property type="molecule type" value="Genomic_DNA"/>
</dbReference>
<dbReference type="RefSeq" id="WP_063250479.1">
    <property type="nucleotide sequence ID" value="NZ_CAACXN010000014.1"/>
</dbReference>
<dbReference type="AlphaFoldDB" id="A0A162Z804"/>
<evidence type="ECO:0000313" key="10">
    <source>
        <dbReference type="Proteomes" id="UP000386281"/>
    </source>
</evidence>
<reference evidence="5 9" key="3">
    <citation type="submission" date="2017-04" db="EMBL/GenBank/DDBJ databases">
        <title>Kefir bacterial isolates.</title>
        <authorList>
            <person name="Kim Y."/>
            <person name="Blasche S."/>
            <person name="Patil K.R."/>
        </authorList>
    </citation>
    <scope>NUCLEOTIDE SEQUENCE [LARGE SCALE GENOMIC DNA]</scope>
    <source>
        <strain evidence="5 9">OG2</strain>
    </source>
</reference>
<feature type="domain" description="CdaR GGDEF-like" evidence="3">
    <location>
        <begin position="167"/>
        <end position="278"/>
    </location>
</feature>
<dbReference type="PANTHER" id="PTHR33744">
    <property type="entry name" value="CARBOHYDRATE DIACID REGULATOR"/>
    <property type="match status" value="1"/>
</dbReference>
<dbReference type="Pfam" id="PF13556">
    <property type="entry name" value="HTH_30"/>
    <property type="match status" value="1"/>
</dbReference>
<sequence length="399" mass="43358">MSSDTETLRRRAETGRRLRAGVGVLSTVTLQRLDARLPWYRSMAPSDRSWVGHLAQSGISSFIDWYRHPDTDLRVVSEIFKSAPRDLIRAISLQQTLQLLKVVVEVVEERVPDIARTAEQSALREAVLIYSREIAFAAADVYARAAEARGSWDARLEAMVVDALVRGDSVDELASRTAAFGWQSEEPVTVLVGRAPQRSAKKGIEVIRRKARKWAEDALVGVHDNRLLIVLGGVGDLDTAVEDLSDCFGPSEVIVGPSVPSLAEAATSAKAAIRALKAATARPDSPRPVKADELLPERALAGDTVALGELISRYYEPLTTGTGQLLKTVSAYVEFGSSLEATAKALSVHPNTVRYRLRKITEAIGLDPTVSRDAFVIHIALVYGRLSDAGLLSNGDKMP</sequence>
<evidence type="ECO:0000313" key="11">
    <source>
        <dbReference type="Proteomes" id="UP000594979"/>
    </source>
</evidence>
<protein>
    <submittedName>
        <fullName evidence="7">Carbohydrate diacid transcriptional activator CdaR</fullName>
    </submittedName>
    <submittedName>
        <fullName evidence="6">Helix-turn-helix domain-containing protein</fullName>
    </submittedName>
    <submittedName>
        <fullName evidence="5">PucR family transcriptional regulator</fullName>
    </submittedName>
</protein>
<dbReference type="InterPro" id="IPR042070">
    <property type="entry name" value="PucR_C-HTH_sf"/>
</dbReference>
<dbReference type="InterPro" id="IPR041522">
    <property type="entry name" value="CdaR_GGDEF"/>
</dbReference>
<dbReference type="Proteomes" id="UP000386281">
    <property type="component" value="Unassembled WGS sequence"/>
</dbReference>
<dbReference type="PANTHER" id="PTHR33744:SF7">
    <property type="entry name" value="PUCR FAMILY TRANSCRIPTIONAL REGULATOR"/>
    <property type="match status" value="1"/>
</dbReference>
<dbReference type="KEGG" id="bcau:I6G59_12210"/>
<dbReference type="GeneID" id="99772788"/>
<dbReference type="Pfam" id="PF17853">
    <property type="entry name" value="GGDEF_2"/>
    <property type="match status" value="1"/>
</dbReference>
<dbReference type="Proteomes" id="UP000076612">
    <property type="component" value="Unassembled WGS sequence"/>
</dbReference>
<dbReference type="EMBL" id="CP065682">
    <property type="protein sequence ID" value="QPS32750.1"/>
    <property type="molecule type" value="Genomic_DNA"/>
</dbReference>
<reference evidence="6 11" key="5">
    <citation type="submission" date="2020-12" db="EMBL/GenBank/DDBJ databases">
        <title>FDA dAtabase for Regulatory Grade micrObial Sequences (FDA-ARGOS): Supporting development and validation of Infectious Disease Dx tests.</title>
        <authorList>
            <person name="Sproer C."/>
            <person name="Gronow S."/>
            <person name="Severitt S."/>
            <person name="Schroder I."/>
            <person name="Tallon L."/>
            <person name="Sadzewicz L."/>
            <person name="Zhao X."/>
            <person name="Boylan J."/>
            <person name="Ott S."/>
            <person name="Bowen H."/>
            <person name="Vavikolanu K."/>
            <person name="Mehta A."/>
            <person name="Aluvathingal J."/>
            <person name="Nadendla S."/>
            <person name="Lowell S."/>
            <person name="Myers T."/>
            <person name="Yan Y."/>
            <person name="Sichtig H."/>
        </authorList>
    </citation>
    <scope>NUCLEOTIDE SEQUENCE [LARGE SCALE GENOMIC DNA]</scope>
    <source>
        <strain evidence="6 11">FDAARGOS_902</strain>
    </source>
</reference>
<dbReference type="InterPro" id="IPR025736">
    <property type="entry name" value="PucR_C-HTH_dom"/>
</dbReference>
<feature type="domain" description="PucR C-terminal helix-turn-helix" evidence="2">
    <location>
        <begin position="325"/>
        <end position="381"/>
    </location>
</feature>
<evidence type="ECO:0000313" key="4">
    <source>
        <dbReference type="EMBL" id="KZE16137.1"/>
    </source>
</evidence>
<dbReference type="Proteomes" id="UP000216867">
    <property type="component" value="Unassembled WGS sequence"/>
</dbReference>
<name>A0A162Z804_9MICO</name>
<evidence type="ECO:0000259" key="2">
    <source>
        <dbReference type="Pfam" id="PF13556"/>
    </source>
</evidence>
<dbReference type="Gene3D" id="1.10.10.2840">
    <property type="entry name" value="PucR C-terminal helix-turn-helix domain"/>
    <property type="match status" value="1"/>
</dbReference>
<reference evidence="8" key="1">
    <citation type="submission" date="2016-01" db="EMBL/GenBank/DDBJ databases">
        <title>Draft genome of Chromobacterium sp. F49.</title>
        <authorList>
            <person name="Hong K.W."/>
        </authorList>
    </citation>
    <scope>NUCLEOTIDE SEQUENCE [LARGE SCALE GENOMIC DNA]</scope>
    <source>
        <strain evidence="8">M40</strain>
    </source>
</reference>
<dbReference type="EMBL" id="CAACXN010000014">
    <property type="protein sequence ID" value="VEW12015.1"/>
    <property type="molecule type" value="Genomic_DNA"/>
</dbReference>
<evidence type="ECO:0000259" key="3">
    <source>
        <dbReference type="Pfam" id="PF17853"/>
    </source>
</evidence>
<evidence type="ECO:0000256" key="1">
    <source>
        <dbReference type="ARBA" id="ARBA00006754"/>
    </source>
</evidence>
<dbReference type="EMBL" id="LQQR01000029">
    <property type="protein sequence ID" value="KZE16137.1"/>
    <property type="molecule type" value="Genomic_DNA"/>
</dbReference>